<gene>
    <name evidence="1" type="ORF">FIV39_02000</name>
</gene>
<accession>A0A5C5PPW8</accession>
<name>A0A5C5PPW8_9PSED</name>
<protein>
    <submittedName>
        <fullName evidence="1">Uncharacterized protein</fullName>
    </submittedName>
</protein>
<organism evidence="1 2">
    <name type="scientific">Pseudomonas grimontii</name>
    <dbReference type="NCBI Taxonomy" id="129847"/>
    <lineage>
        <taxon>Bacteria</taxon>
        <taxon>Pseudomonadati</taxon>
        <taxon>Pseudomonadota</taxon>
        <taxon>Gammaproteobacteria</taxon>
        <taxon>Pseudomonadales</taxon>
        <taxon>Pseudomonadaceae</taxon>
        <taxon>Pseudomonas</taxon>
    </lineage>
</organism>
<evidence type="ECO:0000313" key="1">
    <source>
        <dbReference type="EMBL" id="TWR70129.1"/>
    </source>
</evidence>
<dbReference type="AlphaFoldDB" id="A0A5C5PPW8"/>
<reference evidence="1 2" key="1">
    <citation type="submission" date="2019-06" db="EMBL/GenBank/DDBJ databases">
        <title>Pseudomonas bimorpha sp. nov. isolated from bovine raw milk and skim milk concentrate.</title>
        <authorList>
            <person name="Hofmann K."/>
            <person name="Huptas C."/>
            <person name="Doll E."/>
            <person name="Scherer S."/>
            <person name="Wenning M."/>
        </authorList>
    </citation>
    <scope>NUCLEOTIDE SEQUENCE [LARGE SCALE GENOMIC DNA]</scope>
    <source>
        <strain evidence="1 2">DSM 17515</strain>
    </source>
</reference>
<sequence>MGSMLFLKSVIRFRAARKKRSLTAQSAFHPADRQAAPVRAVHDWLVEDAGIFRAMHPLGEGQW</sequence>
<evidence type="ECO:0000313" key="2">
    <source>
        <dbReference type="Proteomes" id="UP000317267"/>
    </source>
</evidence>
<dbReference type="Proteomes" id="UP000317267">
    <property type="component" value="Unassembled WGS sequence"/>
</dbReference>
<dbReference type="EMBL" id="VFES01000001">
    <property type="protein sequence ID" value="TWR70129.1"/>
    <property type="molecule type" value="Genomic_DNA"/>
</dbReference>
<proteinExistence type="predicted"/>
<comment type="caution">
    <text evidence="1">The sequence shown here is derived from an EMBL/GenBank/DDBJ whole genome shotgun (WGS) entry which is preliminary data.</text>
</comment>